<organism evidence="2 3">
    <name type="scientific">Vasconcelosia minhoensis LEGE 07310</name>
    <dbReference type="NCBI Taxonomy" id="915328"/>
    <lineage>
        <taxon>Bacteria</taxon>
        <taxon>Bacillati</taxon>
        <taxon>Cyanobacteriota</taxon>
        <taxon>Cyanophyceae</taxon>
        <taxon>Nodosilineales</taxon>
        <taxon>Cymatolegaceae</taxon>
        <taxon>Vasconcelosia</taxon>
        <taxon>Vasconcelosia minhoensis</taxon>
    </lineage>
</organism>
<evidence type="ECO:0000313" key="2">
    <source>
        <dbReference type="EMBL" id="MBE9076215.1"/>
    </source>
</evidence>
<gene>
    <name evidence="2" type="ORF">IQ241_02705</name>
</gene>
<dbReference type="AlphaFoldDB" id="A0A8J7AIV4"/>
<sequence length="215" mass="23439">MNDLVLDQLLEADSGLASQAATLEAQLAAIQEKREGLQTVIVMFQSPSEEPSTGGVETNGAAVETNGQTNLTEPVEVSSADEAEAAKTISEPESAPSRATKKPRKAKRGTRSVTKKTKTKKRDGRAASWQRYIKDSFQKEPLPEVISGVLRNQPNHVFLIAEVMNAVFEEDMPKSSFLKARNRVSNILSGGARDGSWYRGRNGRYSMSENVVKAS</sequence>
<comment type="caution">
    <text evidence="2">The sequence shown here is derived from an EMBL/GenBank/DDBJ whole genome shotgun (WGS) entry which is preliminary data.</text>
</comment>
<dbReference type="EMBL" id="JADEXG010000004">
    <property type="protein sequence ID" value="MBE9076215.1"/>
    <property type="molecule type" value="Genomic_DNA"/>
</dbReference>
<proteinExistence type="predicted"/>
<protein>
    <submittedName>
        <fullName evidence="2">Uncharacterized protein</fullName>
    </submittedName>
</protein>
<evidence type="ECO:0000256" key="1">
    <source>
        <dbReference type="SAM" id="MobiDB-lite"/>
    </source>
</evidence>
<feature type="compositionally biased region" description="Basic residues" evidence="1">
    <location>
        <begin position="99"/>
        <end position="123"/>
    </location>
</feature>
<reference evidence="2" key="1">
    <citation type="submission" date="2020-10" db="EMBL/GenBank/DDBJ databases">
        <authorList>
            <person name="Castelo-Branco R."/>
            <person name="Eusebio N."/>
            <person name="Adriana R."/>
            <person name="Vieira A."/>
            <person name="Brugerolle De Fraissinette N."/>
            <person name="Rezende De Castro R."/>
            <person name="Schneider M.P."/>
            <person name="Vasconcelos V."/>
            <person name="Leao P.N."/>
        </authorList>
    </citation>
    <scope>NUCLEOTIDE SEQUENCE</scope>
    <source>
        <strain evidence="2">LEGE 07310</strain>
    </source>
</reference>
<dbReference type="RefSeq" id="WP_193904880.1">
    <property type="nucleotide sequence ID" value="NZ_JADEXG010000004.1"/>
</dbReference>
<name>A0A8J7AIV4_9CYAN</name>
<keyword evidence="3" id="KW-1185">Reference proteome</keyword>
<accession>A0A8J7AIV4</accession>
<evidence type="ECO:0000313" key="3">
    <source>
        <dbReference type="Proteomes" id="UP000636505"/>
    </source>
</evidence>
<feature type="region of interest" description="Disordered" evidence="1">
    <location>
        <begin position="47"/>
        <end position="126"/>
    </location>
</feature>
<dbReference type="Proteomes" id="UP000636505">
    <property type="component" value="Unassembled WGS sequence"/>
</dbReference>